<evidence type="ECO:0000313" key="3">
    <source>
        <dbReference type="EMBL" id="MDI3322119.1"/>
    </source>
</evidence>
<dbReference type="RefSeq" id="WP_282336239.1">
    <property type="nucleotide sequence ID" value="NZ_JASBRG010000007.1"/>
</dbReference>
<keyword evidence="4" id="KW-1185">Reference proteome</keyword>
<feature type="chain" id="PRO_5047373620" evidence="1">
    <location>
        <begin position="22"/>
        <end position="137"/>
    </location>
</feature>
<feature type="signal peptide" evidence="1">
    <location>
        <begin position="1"/>
        <end position="21"/>
    </location>
</feature>
<dbReference type="Proteomes" id="UP001226434">
    <property type="component" value="Unassembled WGS sequence"/>
</dbReference>
<dbReference type="EMBL" id="JASBRG010000007">
    <property type="protein sequence ID" value="MDI3322119.1"/>
    <property type="molecule type" value="Genomic_DNA"/>
</dbReference>
<evidence type="ECO:0000256" key="1">
    <source>
        <dbReference type="SAM" id="SignalP"/>
    </source>
</evidence>
<proteinExistence type="predicted"/>
<gene>
    <name evidence="3" type="ORF">QJ048_20185</name>
</gene>
<accession>A0ABT6RHR3</accession>
<keyword evidence="1" id="KW-0732">Signal</keyword>
<dbReference type="InterPro" id="IPR032575">
    <property type="entry name" value="DUF4923"/>
</dbReference>
<evidence type="ECO:0000313" key="4">
    <source>
        <dbReference type="Proteomes" id="UP001226434"/>
    </source>
</evidence>
<dbReference type="Pfam" id="PF16270">
    <property type="entry name" value="DUF4923"/>
    <property type="match status" value="1"/>
</dbReference>
<evidence type="ECO:0000259" key="2">
    <source>
        <dbReference type="Pfam" id="PF16270"/>
    </source>
</evidence>
<organism evidence="3 4">
    <name type="scientific">Pinibacter soli</name>
    <dbReference type="NCBI Taxonomy" id="3044211"/>
    <lineage>
        <taxon>Bacteria</taxon>
        <taxon>Pseudomonadati</taxon>
        <taxon>Bacteroidota</taxon>
        <taxon>Chitinophagia</taxon>
        <taxon>Chitinophagales</taxon>
        <taxon>Chitinophagaceae</taxon>
        <taxon>Pinibacter</taxon>
    </lineage>
</organism>
<feature type="domain" description="DUF4923" evidence="2">
    <location>
        <begin position="57"/>
        <end position="114"/>
    </location>
</feature>
<reference evidence="3 4" key="1">
    <citation type="submission" date="2023-05" db="EMBL/GenBank/DDBJ databases">
        <title>Genome sequence of Pinibacter sp. MAH-24.</title>
        <authorList>
            <person name="Huq M.A."/>
        </authorList>
    </citation>
    <scope>NUCLEOTIDE SEQUENCE [LARGE SCALE GENOMIC DNA]</scope>
    <source>
        <strain evidence="3 4">MAH-24</strain>
    </source>
</reference>
<name>A0ABT6RHR3_9BACT</name>
<comment type="caution">
    <text evidence="3">The sequence shown here is derived from an EMBL/GenBank/DDBJ whole genome shotgun (WGS) entry which is preliminary data.</text>
</comment>
<protein>
    <submittedName>
        <fullName evidence="3">DUF4923 family protein</fullName>
    </submittedName>
</protein>
<sequence>MKKILTILTLLLFFANIKSFSQTINLSADSVTALLCKKWEVSYVITGNTKIEKPSDMGNISYEFSKDKTFVLTSDKDKIKGTWLYDPKLKSIKLAVGKEMNMSISSLKKTEFIVIASPANAAPDSEKLKLVCTAKAG</sequence>